<gene>
    <name evidence="2" type="ORF">THSYN_06335</name>
</gene>
<sequence length="947" mass="94925">MAQTIAVFVRQQDMRHKTTSGEHRMIQPVDHRCDGTRERRALGGAPARNLGTSVSIAALALALAGPAQAITCGFGQQYFRQEVSRFCPSLISCPDGNCDTTCQVTYEEGCRDLDLTGPLRLNRIEEQRTEPVDRPPDGQNEHSAITPRLLGPTTTPDSAPLLSGSQVEWNPITFIGPQMTLVFGDGLIPDAVIDRTLTVESGGIAVPKVAGFEVLDAQVIVARGDAIETGDLLVQRQTELPPASGAQNGKLSLFDTPLKTDVLRVGETARGEIAVRRGASLELLTESPFNIIGGRAGSNGLVKVDMGGTFAVAERVGLVLGADAGRAGASTDGEALAAARGEIAVSGAGSGFNGRGEIIAGALGQGFVTVTEGATFVAPDLVLGAFSETTTGSAGVQTRFGTGTLTLDGAGTRADIGGLVAGGANPEQLDGVTTLSNRLVVGRAGIGQAQLSNGAVLDTFRLIVGQEEGGTGSVAVGTGATLDAGLVGIGVAGTGTVQVAAGGTLKAQGGGIGWDDDGQGTLSIGGTGALFEMGGDGAFMVGHRGQGLLDVAAGGLVRLSSDAGILGVGGIDTLPGLGGQGTVRVRSGGRIEGGENSAIIFGGNATATATGHLQVDSGAALDLGLLRVGTYGGSGIQATVDIRGSADFSFQGTSADPDALGAMVAQAVEVGARGQVRVLDGGHLSAPGLSIGAALADGQPLVEVTGAGSRMDIANNIAVGIQGRGKLRVSGEGAAVTAKGVYVGNVSGLLDPDAIVTPLAGVLEVSATGRLTTTQGVFIGAGGQFFGSGGSVVGPTFQVMAGGALRPGLSPGHLTLAGDLFLDAGGLLEIEIGGANPGVGFDLLSVTGDVHLGGTLLLAFIDGFLPKVGDRFDFLDLGGGLFGDFDEVLISGAPGLGFDPAALRLGILTVTEAAAPAPSTLALLLLGALGRYWRPGRGRADHPGQYR</sequence>
<protein>
    <submittedName>
        <fullName evidence="2">Uncharacterized protein</fullName>
    </submittedName>
</protein>
<dbReference type="EMBL" id="CP020370">
    <property type="protein sequence ID" value="AUB80605.1"/>
    <property type="molecule type" value="Genomic_DNA"/>
</dbReference>
<feature type="compositionally biased region" description="Basic and acidic residues" evidence="1">
    <location>
        <begin position="126"/>
        <end position="140"/>
    </location>
</feature>
<dbReference type="AlphaFoldDB" id="A0A2K8U4Z1"/>
<dbReference type="NCBIfam" id="TIGR04393">
    <property type="entry name" value="rpt_T5SS_PEPC"/>
    <property type="match status" value="1"/>
</dbReference>
<reference evidence="2 3" key="1">
    <citation type="submission" date="2017-03" db="EMBL/GenBank/DDBJ databases">
        <title>Complete genome sequence of Candidatus 'Thiodictyon syntrophicum' sp. nov. strain Cad16T, a photolithoautotroph purple sulfur bacterium isolated from an alpine meromictic lake.</title>
        <authorList>
            <person name="Luedin S.M."/>
            <person name="Pothier J.F."/>
            <person name="Danza F."/>
            <person name="Storelli N."/>
            <person name="Wittwer M."/>
            <person name="Tonolla M."/>
        </authorList>
    </citation>
    <scope>NUCLEOTIDE SEQUENCE [LARGE SCALE GENOMIC DNA]</scope>
    <source>
        <strain evidence="2 3">Cad16T</strain>
    </source>
</reference>
<evidence type="ECO:0000313" key="3">
    <source>
        <dbReference type="Proteomes" id="UP000232638"/>
    </source>
</evidence>
<proteinExistence type="predicted"/>
<evidence type="ECO:0000256" key="1">
    <source>
        <dbReference type="SAM" id="MobiDB-lite"/>
    </source>
</evidence>
<keyword evidence="3" id="KW-1185">Reference proteome</keyword>
<accession>A0A2K8U4Z1</accession>
<dbReference type="KEGG" id="tsy:THSYN_06335"/>
<feature type="region of interest" description="Disordered" evidence="1">
    <location>
        <begin position="126"/>
        <end position="156"/>
    </location>
</feature>
<evidence type="ECO:0000313" key="2">
    <source>
        <dbReference type="EMBL" id="AUB80605.1"/>
    </source>
</evidence>
<dbReference type="InterPro" id="IPR030895">
    <property type="entry name" value="T5SS_PEPC_rpt"/>
</dbReference>
<name>A0A2K8U4Z1_9GAMM</name>
<dbReference type="Proteomes" id="UP000232638">
    <property type="component" value="Chromosome"/>
</dbReference>
<organism evidence="2 3">
    <name type="scientific">Candidatus Thiodictyon syntrophicum</name>
    <dbReference type="NCBI Taxonomy" id="1166950"/>
    <lineage>
        <taxon>Bacteria</taxon>
        <taxon>Pseudomonadati</taxon>
        <taxon>Pseudomonadota</taxon>
        <taxon>Gammaproteobacteria</taxon>
        <taxon>Chromatiales</taxon>
        <taxon>Chromatiaceae</taxon>
        <taxon>Thiodictyon</taxon>
    </lineage>
</organism>